<feature type="transmembrane region" description="Helical" evidence="1">
    <location>
        <begin position="40"/>
        <end position="59"/>
    </location>
</feature>
<evidence type="ECO:0000313" key="3">
    <source>
        <dbReference type="Proteomes" id="UP001497516"/>
    </source>
</evidence>
<evidence type="ECO:0000256" key="1">
    <source>
        <dbReference type="SAM" id="Phobius"/>
    </source>
</evidence>
<gene>
    <name evidence="2" type="ORF">LTRI10_LOCUS50340</name>
</gene>
<keyword evidence="3" id="KW-1185">Reference proteome</keyword>
<name>A0AAV2GKK5_9ROSI</name>
<evidence type="ECO:0000313" key="2">
    <source>
        <dbReference type="EMBL" id="CAL1410957.1"/>
    </source>
</evidence>
<accession>A0AAV2GKK5</accession>
<dbReference type="AlphaFoldDB" id="A0AAV2GKK5"/>
<organism evidence="2 3">
    <name type="scientific">Linum trigynum</name>
    <dbReference type="NCBI Taxonomy" id="586398"/>
    <lineage>
        <taxon>Eukaryota</taxon>
        <taxon>Viridiplantae</taxon>
        <taxon>Streptophyta</taxon>
        <taxon>Embryophyta</taxon>
        <taxon>Tracheophyta</taxon>
        <taxon>Spermatophyta</taxon>
        <taxon>Magnoliopsida</taxon>
        <taxon>eudicotyledons</taxon>
        <taxon>Gunneridae</taxon>
        <taxon>Pentapetalae</taxon>
        <taxon>rosids</taxon>
        <taxon>fabids</taxon>
        <taxon>Malpighiales</taxon>
        <taxon>Linaceae</taxon>
        <taxon>Linum</taxon>
    </lineage>
</organism>
<keyword evidence="1" id="KW-0472">Membrane</keyword>
<keyword evidence="1" id="KW-0812">Transmembrane</keyword>
<reference evidence="2 3" key="1">
    <citation type="submission" date="2024-04" db="EMBL/GenBank/DDBJ databases">
        <authorList>
            <person name="Fracassetti M."/>
        </authorList>
    </citation>
    <scope>NUCLEOTIDE SEQUENCE [LARGE SCALE GENOMIC DNA]</scope>
</reference>
<proteinExistence type="predicted"/>
<dbReference type="EMBL" id="OZ034822">
    <property type="protein sequence ID" value="CAL1410957.1"/>
    <property type="molecule type" value="Genomic_DNA"/>
</dbReference>
<dbReference type="Proteomes" id="UP001497516">
    <property type="component" value="Chromosome 9"/>
</dbReference>
<keyword evidence="1" id="KW-1133">Transmembrane helix</keyword>
<protein>
    <submittedName>
        <fullName evidence="2">Uncharacterized protein</fullName>
    </submittedName>
</protein>
<sequence length="79" mass="9031">MLPLICSYMFITDAGGPVYWFGWTVLSRSDDHKLFLPSHPVLLCTLGILDVAIDLFLYVHYRCWGSGILVWLGSIKQNR</sequence>